<evidence type="ECO:0000313" key="2">
    <source>
        <dbReference type="Proteomes" id="UP000324222"/>
    </source>
</evidence>
<keyword evidence="2" id="KW-1185">Reference proteome</keyword>
<name>A0A5B7E481_PORTR</name>
<comment type="caution">
    <text evidence="1">The sequence shown here is derived from an EMBL/GenBank/DDBJ whole genome shotgun (WGS) entry which is preliminary data.</text>
</comment>
<accession>A0A5B7E481</accession>
<organism evidence="1 2">
    <name type="scientific">Portunus trituberculatus</name>
    <name type="common">Swimming crab</name>
    <name type="synonym">Neptunus trituberculatus</name>
    <dbReference type="NCBI Taxonomy" id="210409"/>
    <lineage>
        <taxon>Eukaryota</taxon>
        <taxon>Metazoa</taxon>
        <taxon>Ecdysozoa</taxon>
        <taxon>Arthropoda</taxon>
        <taxon>Crustacea</taxon>
        <taxon>Multicrustacea</taxon>
        <taxon>Malacostraca</taxon>
        <taxon>Eumalacostraca</taxon>
        <taxon>Eucarida</taxon>
        <taxon>Decapoda</taxon>
        <taxon>Pleocyemata</taxon>
        <taxon>Brachyura</taxon>
        <taxon>Eubrachyura</taxon>
        <taxon>Portunoidea</taxon>
        <taxon>Portunidae</taxon>
        <taxon>Portuninae</taxon>
        <taxon>Portunus</taxon>
    </lineage>
</organism>
<dbReference type="Proteomes" id="UP000324222">
    <property type="component" value="Unassembled WGS sequence"/>
</dbReference>
<proteinExistence type="predicted"/>
<sequence>MTTPNPSSESLSGEGTRNVPSCMAQDFIYGDSVILSKQVRDANDVATRFPSYKYKSNTTPKQSSREANVA</sequence>
<dbReference type="AlphaFoldDB" id="A0A5B7E481"/>
<evidence type="ECO:0000313" key="1">
    <source>
        <dbReference type="EMBL" id="MPC28852.1"/>
    </source>
</evidence>
<protein>
    <submittedName>
        <fullName evidence="1">Uncharacterized protein</fullName>
    </submittedName>
</protein>
<dbReference type="EMBL" id="VSRR010001978">
    <property type="protein sequence ID" value="MPC28852.1"/>
    <property type="molecule type" value="Genomic_DNA"/>
</dbReference>
<reference evidence="1 2" key="1">
    <citation type="submission" date="2019-05" db="EMBL/GenBank/DDBJ databases">
        <title>Another draft genome of Portunus trituberculatus and its Hox gene families provides insights of decapod evolution.</title>
        <authorList>
            <person name="Jeong J.-H."/>
            <person name="Song I."/>
            <person name="Kim S."/>
            <person name="Choi T."/>
            <person name="Kim D."/>
            <person name="Ryu S."/>
            <person name="Kim W."/>
        </authorList>
    </citation>
    <scope>NUCLEOTIDE SEQUENCE [LARGE SCALE GENOMIC DNA]</scope>
    <source>
        <tissue evidence="1">Muscle</tissue>
    </source>
</reference>
<gene>
    <name evidence="1" type="ORF">E2C01_022064</name>
</gene>